<protein>
    <recommendedName>
        <fullName evidence="1">JmjC domain-containing protein</fullName>
    </recommendedName>
</protein>
<dbReference type="Gene3D" id="2.60.120.650">
    <property type="entry name" value="Cupin"/>
    <property type="match status" value="1"/>
</dbReference>
<sequence length="333" mass="37668">MKTALQPRRQLARRLHGSSGRLRATLLPVPSAAPSSQGHTDIQAFREQALLPQKPLLFRNDAASPTSHLRSLNKWFSKDPRGFSAYMDSFQDWPFPYELILSSSEMKHALASFRDWLLESSDITDQILAGILKESLAEGEDRTFFQLVAPLRLLVKALEFNRAQRSKATSTLELYIAQSELGELPRPLQDDLLPPKLVKHAGKGDIYQSSLWVGSEPTYTPLHRDPNPNLFCQLCGCKVVRLLPPSSGDRLFYEVQAKIHQRGNSRIRSTEMMEGQERKVLHDAVWNDGEAGEFHQAELSPGDALFIPDGWWHSVKSNKAEGQLNGSVNWWFR</sequence>
<proteinExistence type="predicted"/>
<comment type="caution">
    <text evidence="2">The sequence shown here is derived from an EMBL/GenBank/DDBJ whole genome shotgun (WGS) entry which is preliminary data.</text>
</comment>
<feature type="domain" description="JmjC" evidence="1">
    <location>
        <begin position="173"/>
        <end position="333"/>
    </location>
</feature>
<dbReference type="EMBL" id="JAAVMX010000009">
    <property type="protein sequence ID" value="KAF4504634.1"/>
    <property type="molecule type" value="Genomic_DNA"/>
</dbReference>
<reference evidence="2 3" key="1">
    <citation type="journal article" date="2020" name="Genome Biol. Evol.">
        <title>A new high-quality draft genome assembly of the Chinese cordyceps Ophiocordyceps sinensis.</title>
        <authorList>
            <person name="Shu R."/>
            <person name="Zhang J."/>
            <person name="Meng Q."/>
            <person name="Zhang H."/>
            <person name="Zhou G."/>
            <person name="Li M."/>
            <person name="Wu P."/>
            <person name="Zhao Y."/>
            <person name="Chen C."/>
            <person name="Qin Q."/>
        </authorList>
    </citation>
    <scope>NUCLEOTIDE SEQUENCE [LARGE SCALE GENOMIC DNA]</scope>
    <source>
        <strain evidence="2 3">IOZ07</strain>
    </source>
</reference>
<gene>
    <name evidence="2" type="ORF">G6O67_008061</name>
</gene>
<dbReference type="OrthoDB" id="4920684at2759"/>
<dbReference type="SMART" id="SM00558">
    <property type="entry name" value="JmjC"/>
    <property type="match status" value="1"/>
</dbReference>
<accession>A0A8H4LS52</accession>
<organism evidence="2 3">
    <name type="scientific">Ophiocordyceps sinensis</name>
    <dbReference type="NCBI Taxonomy" id="72228"/>
    <lineage>
        <taxon>Eukaryota</taxon>
        <taxon>Fungi</taxon>
        <taxon>Dikarya</taxon>
        <taxon>Ascomycota</taxon>
        <taxon>Pezizomycotina</taxon>
        <taxon>Sordariomycetes</taxon>
        <taxon>Hypocreomycetidae</taxon>
        <taxon>Hypocreales</taxon>
        <taxon>Ophiocordycipitaceae</taxon>
        <taxon>Ophiocordyceps</taxon>
    </lineage>
</organism>
<dbReference type="Pfam" id="PF13621">
    <property type="entry name" value="Cupin_8"/>
    <property type="match status" value="1"/>
</dbReference>
<dbReference type="PANTHER" id="PTHR12461:SF105">
    <property type="entry name" value="HYPOXIA-INDUCIBLE FACTOR 1-ALPHA INHIBITOR"/>
    <property type="match status" value="1"/>
</dbReference>
<evidence type="ECO:0000313" key="2">
    <source>
        <dbReference type="EMBL" id="KAF4504634.1"/>
    </source>
</evidence>
<name>A0A8H4LS52_9HYPO</name>
<dbReference type="SUPFAM" id="SSF51197">
    <property type="entry name" value="Clavaminate synthase-like"/>
    <property type="match status" value="1"/>
</dbReference>
<dbReference type="PROSITE" id="PS51184">
    <property type="entry name" value="JMJC"/>
    <property type="match status" value="1"/>
</dbReference>
<dbReference type="Proteomes" id="UP000557566">
    <property type="component" value="Unassembled WGS sequence"/>
</dbReference>
<dbReference type="InterPro" id="IPR041667">
    <property type="entry name" value="Cupin_8"/>
</dbReference>
<dbReference type="AlphaFoldDB" id="A0A8H4LS52"/>
<evidence type="ECO:0000259" key="1">
    <source>
        <dbReference type="PROSITE" id="PS51184"/>
    </source>
</evidence>
<dbReference type="PANTHER" id="PTHR12461">
    <property type="entry name" value="HYPOXIA-INDUCIBLE FACTOR 1 ALPHA INHIBITOR-RELATED"/>
    <property type="match status" value="1"/>
</dbReference>
<keyword evidence="3" id="KW-1185">Reference proteome</keyword>
<evidence type="ECO:0000313" key="3">
    <source>
        <dbReference type="Proteomes" id="UP000557566"/>
    </source>
</evidence>
<dbReference type="InterPro" id="IPR003347">
    <property type="entry name" value="JmjC_dom"/>
</dbReference>